<dbReference type="EMBL" id="CM035409">
    <property type="protein sequence ID" value="KAH7440195.1"/>
    <property type="molecule type" value="Genomic_DNA"/>
</dbReference>
<comment type="caution">
    <text evidence="2">The sequence shown here is derived from an EMBL/GenBank/DDBJ whole genome shotgun (WGS) entry which is preliminary data.</text>
</comment>
<evidence type="ECO:0000313" key="3">
    <source>
        <dbReference type="Proteomes" id="UP000825935"/>
    </source>
</evidence>
<dbReference type="CDD" id="cd02604">
    <property type="entry name" value="HAD_5NT"/>
    <property type="match status" value="1"/>
</dbReference>
<feature type="compositionally biased region" description="Basic and acidic residues" evidence="1">
    <location>
        <begin position="222"/>
        <end position="231"/>
    </location>
</feature>
<dbReference type="SFLD" id="SFLDG01129">
    <property type="entry name" value="C1.5:_HAD__Beta-PGM__Phosphata"/>
    <property type="match status" value="1"/>
</dbReference>
<dbReference type="OrthoDB" id="1065058at2759"/>
<dbReference type="NCBIfam" id="TIGR01509">
    <property type="entry name" value="HAD-SF-IA-v3"/>
    <property type="match status" value="1"/>
</dbReference>
<dbReference type="NCBIfam" id="TIGR01993">
    <property type="entry name" value="Pyr-5-nucltdase"/>
    <property type="match status" value="1"/>
</dbReference>
<dbReference type="InterPro" id="IPR006439">
    <property type="entry name" value="HAD-SF_hydro_IA"/>
</dbReference>
<dbReference type="PANTHER" id="PTHR12725:SF117">
    <property type="entry name" value="HALOACID DEHALOGENASE-LIKE HYDROLASE"/>
    <property type="match status" value="1"/>
</dbReference>
<protein>
    <submittedName>
        <fullName evidence="2">Uncharacterized protein</fullName>
    </submittedName>
</protein>
<dbReference type="PANTHER" id="PTHR12725">
    <property type="entry name" value="HALOACID DEHALOGENASE-LIKE HYDROLASE"/>
    <property type="match status" value="1"/>
</dbReference>
<dbReference type="Gene3D" id="3.40.50.1000">
    <property type="entry name" value="HAD superfamily/HAD-like"/>
    <property type="match status" value="1"/>
</dbReference>
<evidence type="ECO:0000313" key="2">
    <source>
        <dbReference type="EMBL" id="KAH7440195.1"/>
    </source>
</evidence>
<dbReference type="Gene3D" id="1.10.150.450">
    <property type="match status" value="1"/>
</dbReference>
<dbReference type="Pfam" id="PF00702">
    <property type="entry name" value="Hydrolase"/>
    <property type="match status" value="1"/>
</dbReference>
<organism evidence="2 3">
    <name type="scientific">Ceratopteris richardii</name>
    <name type="common">Triangle waterfern</name>
    <dbReference type="NCBI Taxonomy" id="49495"/>
    <lineage>
        <taxon>Eukaryota</taxon>
        <taxon>Viridiplantae</taxon>
        <taxon>Streptophyta</taxon>
        <taxon>Embryophyta</taxon>
        <taxon>Tracheophyta</taxon>
        <taxon>Polypodiopsida</taxon>
        <taxon>Polypodiidae</taxon>
        <taxon>Polypodiales</taxon>
        <taxon>Pteridineae</taxon>
        <taxon>Pteridaceae</taxon>
        <taxon>Parkerioideae</taxon>
        <taxon>Ceratopteris</taxon>
    </lineage>
</organism>
<sequence length="246" mass="27123">MECLIFDLDDTLYSSSTGIASCCAKNIVDFMVQRLCIPAEEVEDLCLRLYKSHGTTMAGLIALGYAFDFDEFHEFVHGRLPYHVLREDPALRSLLLSLPHRKIVFTNADSIHASKVLSILGVEDCFEKVINFDTINSKNSARIICKPSLEAFERAISIAGVDPAKTLFFDDSLRNIEAARLAGLRAVLVGRSMRGIPCIESVHTLKEALPVLWQEEEGDSSGDERMEKQSDEALAAPSEVVSVAAS</sequence>
<feature type="compositionally biased region" description="Low complexity" evidence="1">
    <location>
        <begin position="233"/>
        <end position="246"/>
    </location>
</feature>
<dbReference type="SFLD" id="SFLDS00003">
    <property type="entry name" value="Haloacid_Dehalogenase"/>
    <property type="match status" value="1"/>
</dbReference>
<proteinExistence type="predicted"/>
<dbReference type="SUPFAM" id="SSF56784">
    <property type="entry name" value="HAD-like"/>
    <property type="match status" value="1"/>
</dbReference>
<accession>A0A8T2V345</accession>
<keyword evidence="3" id="KW-1185">Reference proteome</keyword>
<name>A0A8T2V345_CERRI</name>
<dbReference type="SFLD" id="SFLDG01132">
    <property type="entry name" value="C1.5.3:_5'-Nucleotidase_Like"/>
    <property type="match status" value="1"/>
</dbReference>
<dbReference type="InterPro" id="IPR023214">
    <property type="entry name" value="HAD_sf"/>
</dbReference>
<evidence type="ECO:0000256" key="1">
    <source>
        <dbReference type="SAM" id="MobiDB-lite"/>
    </source>
</evidence>
<dbReference type="AlphaFoldDB" id="A0A8T2V345"/>
<dbReference type="InterPro" id="IPR010237">
    <property type="entry name" value="Pyr-5-nucltdase"/>
</dbReference>
<feature type="region of interest" description="Disordered" evidence="1">
    <location>
        <begin position="216"/>
        <end position="246"/>
    </location>
</feature>
<dbReference type="OMA" id="RHHTIDP"/>
<dbReference type="Proteomes" id="UP000825935">
    <property type="component" value="Chromosome 4"/>
</dbReference>
<gene>
    <name evidence="2" type="ORF">KP509_04G095800</name>
</gene>
<dbReference type="InterPro" id="IPR036412">
    <property type="entry name" value="HAD-like_sf"/>
</dbReference>
<reference evidence="2" key="1">
    <citation type="submission" date="2021-08" db="EMBL/GenBank/DDBJ databases">
        <title>WGS assembly of Ceratopteris richardii.</title>
        <authorList>
            <person name="Marchant D.B."/>
            <person name="Chen G."/>
            <person name="Jenkins J."/>
            <person name="Shu S."/>
            <person name="Leebens-Mack J."/>
            <person name="Grimwood J."/>
            <person name="Schmutz J."/>
            <person name="Soltis P."/>
            <person name="Soltis D."/>
            <person name="Chen Z.-H."/>
        </authorList>
    </citation>
    <scope>NUCLEOTIDE SEQUENCE</scope>
    <source>
        <strain evidence="2">Whitten #5841</strain>
        <tissue evidence="2">Leaf</tissue>
    </source>
</reference>